<comment type="caution">
    <text evidence="1">The sequence shown here is derived from an EMBL/GenBank/DDBJ whole genome shotgun (WGS) entry which is preliminary data.</text>
</comment>
<evidence type="ECO:0000313" key="2">
    <source>
        <dbReference type="Proteomes" id="UP000272778"/>
    </source>
</evidence>
<name>A0A3N6MFJ6_9BURK</name>
<dbReference type="AlphaFoldDB" id="A0A3N6MFJ6"/>
<dbReference type="OrthoDB" id="32195at2"/>
<evidence type="ECO:0000313" key="1">
    <source>
        <dbReference type="EMBL" id="RQH02729.1"/>
    </source>
</evidence>
<organism evidence="1 2">
    <name type="scientific">Paraburkholderia dinghuensis</name>
    <dbReference type="NCBI Taxonomy" id="2305225"/>
    <lineage>
        <taxon>Bacteria</taxon>
        <taxon>Pseudomonadati</taxon>
        <taxon>Pseudomonadota</taxon>
        <taxon>Betaproteobacteria</taxon>
        <taxon>Burkholderiales</taxon>
        <taxon>Burkholderiaceae</taxon>
        <taxon>Paraburkholderia</taxon>
    </lineage>
</organism>
<proteinExistence type="predicted"/>
<sequence length="450" mass="51207">MNTMSATYSPDDNKLRLYPLHRLDSETYARVKAAGFAWAPKQGLFVASMWTPQREDLLLELCGGIGDEDTTLAERAEARAGRFDGYSERRGKEAVAAHDAVQRITEHIPLGQPILVGHHSEKRARKDAERIENGMRRAVKLWETSEYWERRAKGALRHAQYRERADVRHRRIKKIESERRRMQRAVDEAQKFLGAWRAQGLTMERALQLANRVHIYRRFPLADWPRNPPASQYEGDMGIGSALEGGVISAEQARDICVRSHERTTAWAQRWIAHYDNRLLYERAMLGEQGGIASDRFSIEVGGEVLVRRGEWVRVVRVNRKDGVIVSVTCARRFVPVVGIEEIQDYRAPSAEEAAKAQAAMKLPPMCNYPGEGIGQLTKAQWDALYRDYKGSVRIASNDEHGAHRLRSTLGCYAFPDEQDWNKRHRYVAVFLTDAKRIDPPAVPVALKAA</sequence>
<dbReference type="InterPro" id="IPR021944">
    <property type="entry name" value="DUF3560"/>
</dbReference>
<accession>A0A3N6MFJ6</accession>
<dbReference type="RefSeq" id="WP_124153113.1">
    <property type="nucleotide sequence ID" value="NZ_RQIS01000018.1"/>
</dbReference>
<dbReference type="EMBL" id="RQIS01000018">
    <property type="protein sequence ID" value="RQH02729.1"/>
    <property type="molecule type" value="Genomic_DNA"/>
</dbReference>
<dbReference type="Pfam" id="PF12083">
    <property type="entry name" value="DUF3560"/>
    <property type="match status" value="1"/>
</dbReference>
<protein>
    <submittedName>
        <fullName evidence="1">DUF3560 domain-containing protein</fullName>
    </submittedName>
</protein>
<keyword evidence="2" id="KW-1185">Reference proteome</keyword>
<reference evidence="1 2" key="1">
    <citation type="submission" date="2018-11" db="EMBL/GenBank/DDBJ databases">
        <title>Paraburkholderia sp. DHOA04, isolated from soil.</title>
        <authorList>
            <person name="Gao Z.-H."/>
            <person name="Qiu L.-H."/>
            <person name="Fu J.-C."/>
        </authorList>
    </citation>
    <scope>NUCLEOTIDE SEQUENCE [LARGE SCALE GENOMIC DNA]</scope>
    <source>
        <strain evidence="1 2">DHOA04</strain>
    </source>
</reference>
<gene>
    <name evidence="1" type="ORF">D1Y85_21590</name>
</gene>
<dbReference type="Proteomes" id="UP000272778">
    <property type="component" value="Unassembled WGS sequence"/>
</dbReference>